<dbReference type="PROSITE" id="PS50172">
    <property type="entry name" value="BRCT"/>
    <property type="match status" value="1"/>
</dbReference>
<organism evidence="2 3">
    <name type="scientific">Vagococcus fluvialis bH819</name>
    <dbReference type="NCBI Taxonomy" id="1255619"/>
    <lineage>
        <taxon>Bacteria</taxon>
        <taxon>Bacillati</taxon>
        <taxon>Bacillota</taxon>
        <taxon>Bacilli</taxon>
        <taxon>Lactobacillales</taxon>
        <taxon>Enterococcaceae</taxon>
        <taxon>Vagococcus</taxon>
    </lineage>
</organism>
<sequence>MNIKNETVVFTGTLITMSRKQAQALVFSLGGKIQKNISKSTTILVVGNLQGDLFTEKVSSKKIETAIKINDKQESIKMIDEKTFFSLIKDNLYLLHSNL</sequence>
<keyword evidence="3" id="KW-1185">Reference proteome</keyword>
<accession>A0A1X6WRQ5</accession>
<evidence type="ECO:0000313" key="2">
    <source>
        <dbReference type="EMBL" id="SLM86974.1"/>
    </source>
</evidence>
<proteinExistence type="predicted"/>
<dbReference type="InterPro" id="IPR001357">
    <property type="entry name" value="BRCT_dom"/>
</dbReference>
<feature type="domain" description="BRCT" evidence="1">
    <location>
        <begin position="1"/>
        <end position="99"/>
    </location>
</feature>
<dbReference type="InterPro" id="IPR036420">
    <property type="entry name" value="BRCT_dom_sf"/>
</dbReference>
<evidence type="ECO:0000259" key="1">
    <source>
        <dbReference type="PROSITE" id="PS50172"/>
    </source>
</evidence>
<dbReference type="EMBL" id="FWFD01000018">
    <property type="protein sequence ID" value="SLM86974.1"/>
    <property type="molecule type" value="Genomic_DNA"/>
</dbReference>
<dbReference type="Proteomes" id="UP000195918">
    <property type="component" value="Unassembled WGS sequence"/>
</dbReference>
<dbReference type="Pfam" id="PF00533">
    <property type="entry name" value="BRCT"/>
    <property type="match status" value="1"/>
</dbReference>
<protein>
    <recommendedName>
        <fullName evidence="1">BRCT domain-containing protein</fullName>
    </recommendedName>
</protein>
<dbReference type="Gene3D" id="3.40.50.10190">
    <property type="entry name" value="BRCT domain"/>
    <property type="match status" value="1"/>
</dbReference>
<dbReference type="SUPFAM" id="SSF52113">
    <property type="entry name" value="BRCT domain"/>
    <property type="match status" value="1"/>
</dbReference>
<reference evidence="3" key="1">
    <citation type="submission" date="2017-02" db="EMBL/GenBank/DDBJ databases">
        <authorList>
            <person name="Dridi B."/>
        </authorList>
    </citation>
    <scope>NUCLEOTIDE SEQUENCE [LARGE SCALE GENOMIC DNA]</scope>
    <source>
        <strain evidence="3">bH819</strain>
    </source>
</reference>
<gene>
    <name evidence="2" type="ORF">FM121_12830</name>
</gene>
<evidence type="ECO:0000313" key="3">
    <source>
        <dbReference type="Proteomes" id="UP000195918"/>
    </source>
</evidence>
<dbReference type="AlphaFoldDB" id="A0A1X6WRQ5"/>
<dbReference type="OrthoDB" id="9803913at2"/>
<dbReference type="RefSeq" id="WP_086952602.1">
    <property type="nucleotide sequence ID" value="NZ_FWFD01000018.1"/>
</dbReference>
<dbReference type="CDD" id="cd17748">
    <property type="entry name" value="BRCT_DNA_ligase_like"/>
    <property type="match status" value="1"/>
</dbReference>
<name>A0A1X6WRQ5_9ENTE</name>